<keyword evidence="2" id="KW-1185">Reference proteome</keyword>
<organism evidence="1 2">
    <name type="scientific">Ancylomarina subtilis</name>
    <dbReference type="NCBI Taxonomy" id="1639035"/>
    <lineage>
        <taxon>Bacteria</taxon>
        <taxon>Pseudomonadati</taxon>
        <taxon>Bacteroidota</taxon>
        <taxon>Bacteroidia</taxon>
        <taxon>Marinilabiliales</taxon>
        <taxon>Marinifilaceae</taxon>
        <taxon>Ancylomarina</taxon>
    </lineage>
</organism>
<comment type="caution">
    <text evidence="1">The sequence shown here is derived from an EMBL/GenBank/DDBJ whole genome shotgun (WGS) entry which is preliminary data.</text>
</comment>
<protein>
    <submittedName>
        <fullName evidence="1">Uncharacterized protein</fullName>
    </submittedName>
</protein>
<reference evidence="1 2" key="1">
    <citation type="submission" date="2019-02" db="EMBL/GenBank/DDBJ databases">
        <title>Genomic Encyclopedia of Type Strains, Phase IV (KMG-IV): sequencing the most valuable type-strain genomes for metagenomic binning, comparative biology and taxonomic classification.</title>
        <authorList>
            <person name="Goeker M."/>
        </authorList>
    </citation>
    <scope>NUCLEOTIDE SEQUENCE [LARGE SCALE GENOMIC DNA]</scope>
    <source>
        <strain evidence="1 2">DSM 28825</strain>
    </source>
</reference>
<dbReference type="Proteomes" id="UP000293562">
    <property type="component" value="Unassembled WGS sequence"/>
</dbReference>
<accession>A0A4Q7VMZ3</accession>
<sequence>MFRYKHNQAYFTQVYFKMVVFHLLNNMVNQEKKRNLDSFLSMFPAYRPIFQPKSPFGHFYNFSHNHDKCFIIISLNSLT</sequence>
<proteinExistence type="predicted"/>
<evidence type="ECO:0000313" key="1">
    <source>
        <dbReference type="EMBL" id="RZT97488.1"/>
    </source>
</evidence>
<gene>
    <name evidence="1" type="ORF">EV201_2158</name>
</gene>
<evidence type="ECO:0000313" key="2">
    <source>
        <dbReference type="Proteomes" id="UP000293562"/>
    </source>
</evidence>
<dbReference type="EMBL" id="SHKN01000001">
    <property type="protein sequence ID" value="RZT97488.1"/>
    <property type="molecule type" value="Genomic_DNA"/>
</dbReference>
<name>A0A4Q7VMZ3_9BACT</name>
<dbReference type="AlphaFoldDB" id="A0A4Q7VMZ3"/>